<feature type="signal peptide" evidence="2">
    <location>
        <begin position="1"/>
        <end position="22"/>
    </location>
</feature>
<keyword evidence="4" id="KW-0808">Transferase</keyword>
<dbReference type="CDD" id="cd01448">
    <property type="entry name" value="TST_Repeat_1"/>
    <property type="match status" value="1"/>
</dbReference>
<dbReference type="Pfam" id="PF00581">
    <property type="entry name" value="Rhodanese"/>
    <property type="match status" value="2"/>
</dbReference>
<dbReference type="PROSITE" id="PS50206">
    <property type="entry name" value="RHODANESE_3"/>
    <property type="match status" value="2"/>
</dbReference>
<reference evidence="5" key="1">
    <citation type="journal article" date="2019" name="Int. J. Syst. Evol. Microbiol.">
        <title>The Global Catalogue of Microorganisms (GCM) 10K type strain sequencing project: providing services to taxonomists for standard genome sequencing and annotation.</title>
        <authorList>
            <consortium name="The Broad Institute Genomics Platform"/>
            <consortium name="The Broad Institute Genome Sequencing Center for Infectious Disease"/>
            <person name="Wu L."/>
            <person name="Ma J."/>
        </authorList>
    </citation>
    <scope>NUCLEOTIDE SEQUENCE [LARGE SCALE GENOMIC DNA]</scope>
    <source>
        <strain evidence="5">KCTC 52231</strain>
    </source>
</reference>
<organism evidence="4 5">
    <name type="scientific">Ciceribacter thiooxidans</name>
    <dbReference type="NCBI Taxonomy" id="1969821"/>
    <lineage>
        <taxon>Bacteria</taxon>
        <taxon>Pseudomonadati</taxon>
        <taxon>Pseudomonadota</taxon>
        <taxon>Alphaproteobacteria</taxon>
        <taxon>Hyphomicrobiales</taxon>
        <taxon>Rhizobiaceae</taxon>
        <taxon>Ciceribacter</taxon>
    </lineage>
</organism>
<feature type="chain" id="PRO_5046673280" evidence="2">
    <location>
        <begin position="23"/>
        <end position="306"/>
    </location>
</feature>
<dbReference type="GO" id="GO:0016740">
    <property type="term" value="F:transferase activity"/>
    <property type="evidence" value="ECO:0007669"/>
    <property type="project" value="UniProtKB-KW"/>
</dbReference>
<sequence>MRFASLAALAALTLAIAVPASAERLTEKPLVDAAWLQSNLGKEGLVVIDVRDAAKDKPNPYMAAHIPGSVSAPYSTYGWRAKVNGIPGQLPPLADIEAKIAALGVSNESQIVIVPAGTDSSEFGAATRVYWTFKVLGHDAVTILDGGWRAWQAANGETSADVVQPQPASFKANFRDELYASTADVEKARASGDVQLVDGRPAEQFAGKAKSPVVRLAGTIPGAVNLEQGKLYDAQKGSFVSPEKVAALAGAAGVKEDEQSIAFCNTGHWASVAWFGLSEVEGKKNVKLYDGSMAEWASDPARPVTQ</sequence>
<keyword evidence="2" id="KW-0732">Signal</keyword>
<dbReference type="InterPro" id="IPR051126">
    <property type="entry name" value="Thiosulfate_sulfurtransferase"/>
</dbReference>
<dbReference type="Gene3D" id="3.40.250.10">
    <property type="entry name" value="Rhodanese-like domain"/>
    <property type="match status" value="2"/>
</dbReference>
<dbReference type="SMART" id="SM00450">
    <property type="entry name" value="RHOD"/>
    <property type="match status" value="2"/>
</dbReference>
<dbReference type="EC" id="2.8.1.-" evidence="4"/>
<protein>
    <submittedName>
        <fullName evidence="4">Sulfurtransferase</fullName>
        <ecNumber evidence="4">2.8.1.-</ecNumber>
    </submittedName>
</protein>
<evidence type="ECO:0000256" key="2">
    <source>
        <dbReference type="SAM" id="SignalP"/>
    </source>
</evidence>
<gene>
    <name evidence="4" type="ORF">ACFOHV_22600</name>
</gene>
<accession>A0ABV7I612</accession>
<evidence type="ECO:0000313" key="5">
    <source>
        <dbReference type="Proteomes" id="UP001595647"/>
    </source>
</evidence>
<feature type="domain" description="Rhodanese" evidence="3">
    <location>
        <begin position="190"/>
        <end position="305"/>
    </location>
</feature>
<dbReference type="EMBL" id="JBHRTG010000019">
    <property type="protein sequence ID" value="MFC3166077.1"/>
    <property type="molecule type" value="Genomic_DNA"/>
</dbReference>
<evidence type="ECO:0000256" key="1">
    <source>
        <dbReference type="ARBA" id="ARBA00022737"/>
    </source>
</evidence>
<dbReference type="RefSeq" id="WP_182308705.1">
    <property type="nucleotide sequence ID" value="NZ_CP059897.1"/>
</dbReference>
<keyword evidence="5" id="KW-1185">Reference proteome</keyword>
<dbReference type="InterPro" id="IPR001763">
    <property type="entry name" value="Rhodanese-like_dom"/>
</dbReference>
<dbReference type="PANTHER" id="PTHR43855:SF1">
    <property type="entry name" value="THIOSULFATE SULFURTRANSFERASE"/>
    <property type="match status" value="1"/>
</dbReference>
<dbReference type="InterPro" id="IPR036873">
    <property type="entry name" value="Rhodanese-like_dom_sf"/>
</dbReference>
<proteinExistence type="predicted"/>
<evidence type="ECO:0000259" key="3">
    <source>
        <dbReference type="PROSITE" id="PS50206"/>
    </source>
</evidence>
<comment type="caution">
    <text evidence="4">The sequence shown here is derived from an EMBL/GenBank/DDBJ whole genome shotgun (WGS) entry which is preliminary data.</text>
</comment>
<dbReference type="CDD" id="cd01449">
    <property type="entry name" value="TST_Repeat_2"/>
    <property type="match status" value="1"/>
</dbReference>
<name>A0ABV7I612_9HYPH</name>
<evidence type="ECO:0000313" key="4">
    <source>
        <dbReference type="EMBL" id="MFC3166077.1"/>
    </source>
</evidence>
<keyword evidence="1" id="KW-0677">Repeat</keyword>
<feature type="domain" description="Rhodanese" evidence="3">
    <location>
        <begin position="41"/>
        <end position="160"/>
    </location>
</feature>
<dbReference type="PANTHER" id="PTHR43855">
    <property type="entry name" value="THIOSULFATE SULFURTRANSFERASE"/>
    <property type="match status" value="1"/>
</dbReference>
<dbReference type="SUPFAM" id="SSF52821">
    <property type="entry name" value="Rhodanese/Cell cycle control phosphatase"/>
    <property type="match status" value="2"/>
</dbReference>
<dbReference type="Proteomes" id="UP001595647">
    <property type="component" value="Unassembled WGS sequence"/>
</dbReference>